<accession>A0A0C3JFB6</accession>
<evidence type="ECO:0000313" key="2">
    <source>
        <dbReference type="EMBL" id="KIN96296.1"/>
    </source>
</evidence>
<dbReference type="InParanoid" id="A0A0C3JFB6"/>
<keyword evidence="3" id="KW-1185">Reference proteome</keyword>
<dbReference type="HOGENOM" id="CLU_076669_0_0_1"/>
<dbReference type="Proteomes" id="UP000054217">
    <property type="component" value="Unassembled WGS sequence"/>
</dbReference>
<evidence type="ECO:0000256" key="1">
    <source>
        <dbReference type="SAM" id="MobiDB-lite"/>
    </source>
</evidence>
<evidence type="ECO:0000313" key="3">
    <source>
        <dbReference type="Proteomes" id="UP000054217"/>
    </source>
</evidence>
<dbReference type="AlphaFoldDB" id="A0A0C3JFB6"/>
<gene>
    <name evidence="2" type="ORF">M404DRAFT_33470</name>
</gene>
<protein>
    <submittedName>
        <fullName evidence="2">Uncharacterized protein</fullName>
    </submittedName>
</protein>
<feature type="region of interest" description="Disordered" evidence="1">
    <location>
        <begin position="60"/>
        <end position="86"/>
    </location>
</feature>
<reference evidence="2 3" key="1">
    <citation type="submission" date="2014-04" db="EMBL/GenBank/DDBJ databases">
        <authorList>
            <consortium name="DOE Joint Genome Institute"/>
            <person name="Kuo A."/>
            <person name="Kohler A."/>
            <person name="Costa M.D."/>
            <person name="Nagy L.G."/>
            <person name="Floudas D."/>
            <person name="Copeland A."/>
            <person name="Barry K.W."/>
            <person name="Cichocki N."/>
            <person name="Veneault-Fourrey C."/>
            <person name="LaButti K."/>
            <person name="Lindquist E.A."/>
            <person name="Lipzen A."/>
            <person name="Lundell T."/>
            <person name="Morin E."/>
            <person name="Murat C."/>
            <person name="Sun H."/>
            <person name="Tunlid A."/>
            <person name="Henrissat B."/>
            <person name="Grigoriev I.V."/>
            <person name="Hibbett D.S."/>
            <person name="Martin F."/>
            <person name="Nordberg H.P."/>
            <person name="Cantor M.N."/>
            <person name="Hua S.X."/>
        </authorList>
    </citation>
    <scope>NUCLEOTIDE SEQUENCE [LARGE SCALE GENOMIC DNA]</scope>
    <source>
        <strain evidence="2 3">Marx 270</strain>
    </source>
</reference>
<proteinExistence type="predicted"/>
<dbReference type="EMBL" id="KN832050">
    <property type="protein sequence ID" value="KIN96296.1"/>
    <property type="molecule type" value="Genomic_DNA"/>
</dbReference>
<feature type="region of interest" description="Disordered" evidence="1">
    <location>
        <begin position="1"/>
        <end position="28"/>
    </location>
</feature>
<reference evidence="3" key="2">
    <citation type="submission" date="2015-01" db="EMBL/GenBank/DDBJ databases">
        <title>Evolutionary Origins and Diversification of the Mycorrhizal Mutualists.</title>
        <authorList>
            <consortium name="DOE Joint Genome Institute"/>
            <consortium name="Mycorrhizal Genomics Consortium"/>
            <person name="Kohler A."/>
            <person name="Kuo A."/>
            <person name="Nagy L.G."/>
            <person name="Floudas D."/>
            <person name="Copeland A."/>
            <person name="Barry K.W."/>
            <person name="Cichocki N."/>
            <person name="Veneault-Fourrey C."/>
            <person name="LaButti K."/>
            <person name="Lindquist E.A."/>
            <person name="Lipzen A."/>
            <person name="Lundell T."/>
            <person name="Morin E."/>
            <person name="Murat C."/>
            <person name="Riley R."/>
            <person name="Ohm R."/>
            <person name="Sun H."/>
            <person name="Tunlid A."/>
            <person name="Henrissat B."/>
            <person name="Grigoriev I.V."/>
            <person name="Hibbett D.S."/>
            <person name="Martin F."/>
        </authorList>
    </citation>
    <scope>NUCLEOTIDE SEQUENCE [LARGE SCALE GENOMIC DNA]</scope>
    <source>
        <strain evidence="3">Marx 270</strain>
    </source>
</reference>
<feature type="region of interest" description="Disordered" evidence="1">
    <location>
        <begin position="252"/>
        <end position="275"/>
    </location>
</feature>
<name>A0A0C3JFB6_PISTI</name>
<organism evidence="2 3">
    <name type="scientific">Pisolithus tinctorius Marx 270</name>
    <dbReference type="NCBI Taxonomy" id="870435"/>
    <lineage>
        <taxon>Eukaryota</taxon>
        <taxon>Fungi</taxon>
        <taxon>Dikarya</taxon>
        <taxon>Basidiomycota</taxon>
        <taxon>Agaricomycotina</taxon>
        <taxon>Agaricomycetes</taxon>
        <taxon>Agaricomycetidae</taxon>
        <taxon>Boletales</taxon>
        <taxon>Sclerodermatineae</taxon>
        <taxon>Pisolithaceae</taxon>
        <taxon>Pisolithus</taxon>
    </lineage>
</organism>
<sequence>MSTCQASPHVPTNSSGFQKASTPELQITSDDEEAAIWAKMAKCKQHKALREEAAQLEAERLKREQEQEQLEAERREQEHLEAKRKEQEWLEAEHWEQETQAQQKTGELKGKEREKAARVARLSVMHFWPCTAKCELPEGVEPEAEEAGAKAGKKRVPEDVMLLRAREKRKVTRVGSAIPGESEASPLGVVVPTVPPSDPLVAVVVKGFKLIAAAMDQQMAEMWARRETQHWFNSWLGDLLGEFEFVLRPTTPVSKSSEELHSDVADMELESLQSD</sequence>